<evidence type="ECO:0000256" key="1">
    <source>
        <dbReference type="ARBA" id="ARBA00002663"/>
    </source>
</evidence>
<evidence type="ECO:0000256" key="5">
    <source>
        <dbReference type="ARBA" id="ARBA00022801"/>
    </source>
</evidence>
<dbReference type="GO" id="GO:0004526">
    <property type="term" value="F:ribonuclease P activity"/>
    <property type="evidence" value="ECO:0007669"/>
    <property type="project" value="InterPro"/>
</dbReference>
<dbReference type="GO" id="GO:0000049">
    <property type="term" value="F:tRNA binding"/>
    <property type="evidence" value="ECO:0007669"/>
    <property type="project" value="InterPro"/>
</dbReference>
<dbReference type="PATRIC" id="fig|1618660.3.peg.180"/>
<evidence type="ECO:0000256" key="2">
    <source>
        <dbReference type="ARBA" id="ARBA00022694"/>
    </source>
</evidence>
<dbReference type="InterPro" id="IPR000100">
    <property type="entry name" value="RNase_P"/>
</dbReference>
<evidence type="ECO:0000256" key="4">
    <source>
        <dbReference type="ARBA" id="ARBA00022759"/>
    </source>
</evidence>
<keyword evidence="5" id="KW-0378">Hydrolase</keyword>
<dbReference type="InterPro" id="IPR020539">
    <property type="entry name" value="RNase_P_CS"/>
</dbReference>
<protein>
    <submittedName>
        <fullName evidence="7">Uncharacterized protein</fullName>
    </submittedName>
</protein>
<evidence type="ECO:0000256" key="3">
    <source>
        <dbReference type="ARBA" id="ARBA00022722"/>
    </source>
</evidence>
<evidence type="ECO:0000256" key="6">
    <source>
        <dbReference type="ARBA" id="ARBA00022884"/>
    </source>
</evidence>
<comment type="caution">
    <text evidence="7">The sequence shown here is derived from an EMBL/GenBank/DDBJ whole genome shotgun (WGS) entry which is preliminary data.</text>
</comment>
<dbReference type="Pfam" id="PF00825">
    <property type="entry name" value="Ribonuclease_P"/>
    <property type="match status" value="1"/>
</dbReference>
<name>A0A0G1UBR6_9BACT</name>
<sequence>MVSVTVRLRPGAENRKNPVISLGKAVAKKAVTRNRIKRRIRAIAKPFVKNQTKEVFIIVRPEAAGQSYQSLKQELEKAFKKQ</sequence>
<reference evidence="7 8" key="1">
    <citation type="journal article" date="2015" name="Nature">
        <title>rRNA introns, odd ribosomes, and small enigmatic genomes across a large radiation of phyla.</title>
        <authorList>
            <person name="Brown C.T."/>
            <person name="Hug L.A."/>
            <person name="Thomas B.C."/>
            <person name="Sharon I."/>
            <person name="Castelle C.J."/>
            <person name="Singh A."/>
            <person name="Wilkins M.J."/>
            <person name="Williams K.H."/>
            <person name="Banfield J.F."/>
        </authorList>
    </citation>
    <scope>NUCLEOTIDE SEQUENCE [LARGE SCALE GENOMIC DNA]</scope>
</reference>
<dbReference type="InterPro" id="IPR020568">
    <property type="entry name" value="Ribosomal_Su5_D2-typ_SF"/>
</dbReference>
<evidence type="ECO:0000313" key="8">
    <source>
        <dbReference type="Proteomes" id="UP000034956"/>
    </source>
</evidence>
<dbReference type="Gene3D" id="3.30.230.10">
    <property type="match status" value="1"/>
</dbReference>
<keyword evidence="4" id="KW-0255">Endonuclease</keyword>
<dbReference type="GO" id="GO:0008033">
    <property type="term" value="P:tRNA processing"/>
    <property type="evidence" value="ECO:0007669"/>
    <property type="project" value="UniProtKB-KW"/>
</dbReference>
<dbReference type="PROSITE" id="PS00648">
    <property type="entry name" value="RIBONUCLEASE_P"/>
    <property type="match status" value="1"/>
</dbReference>
<dbReference type="SUPFAM" id="SSF54211">
    <property type="entry name" value="Ribosomal protein S5 domain 2-like"/>
    <property type="match status" value="1"/>
</dbReference>
<dbReference type="EMBL" id="LCPF01000001">
    <property type="protein sequence ID" value="KKU91569.1"/>
    <property type="molecule type" value="Genomic_DNA"/>
</dbReference>
<keyword evidence="6" id="KW-0694">RNA-binding</keyword>
<gene>
    <name evidence="7" type="ORF">UY23_C0001G0175</name>
</gene>
<dbReference type="Proteomes" id="UP000034956">
    <property type="component" value="Unassembled WGS sequence"/>
</dbReference>
<accession>A0A0G1UBR6</accession>
<keyword evidence="2" id="KW-0819">tRNA processing</keyword>
<dbReference type="AlphaFoldDB" id="A0A0G1UBR6"/>
<proteinExistence type="predicted"/>
<dbReference type="InterPro" id="IPR014721">
    <property type="entry name" value="Ribsml_uS5_D2-typ_fold_subgr"/>
</dbReference>
<organism evidence="7 8">
    <name type="scientific">Candidatus Jorgensenbacteria bacterium GW2011_GWA1_48_11</name>
    <dbReference type="NCBI Taxonomy" id="1618660"/>
    <lineage>
        <taxon>Bacteria</taxon>
        <taxon>Candidatus Joergenseniibacteriota</taxon>
    </lineage>
</organism>
<evidence type="ECO:0000313" key="7">
    <source>
        <dbReference type="EMBL" id="KKU91569.1"/>
    </source>
</evidence>
<keyword evidence="3" id="KW-0540">Nuclease</keyword>
<comment type="function">
    <text evidence="1">RNaseP catalyzes the removal of the 5'-leader sequence from pre-tRNA to produce the mature 5'-terminus. It can also cleave other RNA substrates such as 4.5S RNA. The protein component plays an auxiliary but essential role in vivo by binding to the 5'-leader sequence and broadening the substrate specificity of the ribozyme.</text>
</comment>